<dbReference type="SUPFAM" id="SSF54909">
    <property type="entry name" value="Dimeric alpha+beta barrel"/>
    <property type="match status" value="1"/>
</dbReference>
<accession>A0A1G5FR92</accession>
<dbReference type="AlphaFoldDB" id="A0A1G5FR92"/>
<keyword evidence="3" id="KW-1185">Reference proteome</keyword>
<dbReference type="Pfam" id="PF07045">
    <property type="entry name" value="DUF1330"/>
    <property type="match status" value="1"/>
</dbReference>
<dbReference type="Proteomes" id="UP000199502">
    <property type="component" value="Unassembled WGS sequence"/>
</dbReference>
<dbReference type="Gene3D" id="3.30.70.100">
    <property type="match status" value="1"/>
</dbReference>
<evidence type="ECO:0000313" key="2">
    <source>
        <dbReference type="EMBL" id="SCY41825.1"/>
    </source>
</evidence>
<proteinExistence type="predicted"/>
<dbReference type="InterPro" id="IPR011008">
    <property type="entry name" value="Dimeric_a/b-barrel"/>
</dbReference>
<dbReference type="OrthoDB" id="9806380at2"/>
<dbReference type="PANTHER" id="PTHR41521">
    <property type="match status" value="1"/>
</dbReference>
<dbReference type="PANTHER" id="PTHR41521:SF4">
    <property type="entry name" value="BLR0684 PROTEIN"/>
    <property type="match status" value="1"/>
</dbReference>
<dbReference type="RefSeq" id="WP_090741927.1">
    <property type="nucleotide sequence ID" value="NZ_FMVT01000004.1"/>
</dbReference>
<gene>
    <name evidence="2" type="ORF">SAMN05660710_01529</name>
</gene>
<sequence length="99" mass="10589">MTALWIAHVTVTDPDAYGRYAAEAGPAIAAHGGVFLARGGRFRQMEGNERPRNVVARFPSFDAAIACYESSAYQAALAHAKGASERDLVIVEETPPPTE</sequence>
<dbReference type="InterPro" id="IPR010753">
    <property type="entry name" value="DUF1330"/>
</dbReference>
<protein>
    <submittedName>
        <fullName evidence="2">Uncharacterized conserved protein, DUF1330 family</fullName>
    </submittedName>
</protein>
<dbReference type="EMBL" id="FMVT01000004">
    <property type="protein sequence ID" value="SCY41825.1"/>
    <property type="molecule type" value="Genomic_DNA"/>
</dbReference>
<evidence type="ECO:0000259" key="1">
    <source>
        <dbReference type="Pfam" id="PF07045"/>
    </source>
</evidence>
<feature type="domain" description="DUF1330" evidence="1">
    <location>
        <begin position="2"/>
        <end position="93"/>
    </location>
</feature>
<dbReference type="STRING" id="336292.SAMN05660710_01529"/>
<organism evidence="2 3">
    <name type="scientific">Paracoccus tibetensis</name>
    <dbReference type="NCBI Taxonomy" id="336292"/>
    <lineage>
        <taxon>Bacteria</taxon>
        <taxon>Pseudomonadati</taxon>
        <taxon>Pseudomonadota</taxon>
        <taxon>Alphaproteobacteria</taxon>
        <taxon>Rhodobacterales</taxon>
        <taxon>Paracoccaceae</taxon>
        <taxon>Paracoccus</taxon>
    </lineage>
</organism>
<name>A0A1G5FR92_9RHOB</name>
<evidence type="ECO:0000313" key="3">
    <source>
        <dbReference type="Proteomes" id="UP000199502"/>
    </source>
</evidence>
<reference evidence="2 3" key="1">
    <citation type="submission" date="2016-10" db="EMBL/GenBank/DDBJ databases">
        <authorList>
            <person name="de Groot N.N."/>
        </authorList>
    </citation>
    <scope>NUCLEOTIDE SEQUENCE [LARGE SCALE GENOMIC DNA]</scope>
    <source>
        <strain evidence="2 3">CGMCC 1.8925</strain>
    </source>
</reference>